<dbReference type="InterPro" id="IPR045074">
    <property type="entry name" value="GST_C_Tau"/>
</dbReference>
<evidence type="ECO:0000313" key="6">
    <source>
        <dbReference type="EMBL" id="ACH63238.1"/>
    </source>
</evidence>
<dbReference type="GO" id="GO:0006749">
    <property type="term" value="P:glutathione metabolic process"/>
    <property type="evidence" value="ECO:0007669"/>
    <property type="project" value="InterPro"/>
</dbReference>
<dbReference type="CDD" id="cd03058">
    <property type="entry name" value="GST_N_Tau"/>
    <property type="match status" value="1"/>
</dbReference>
<dbReference type="FunFam" id="3.40.30.10:FF:000014">
    <property type="entry name" value="Tau class glutathione S-transferase"/>
    <property type="match status" value="1"/>
</dbReference>
<dbReference type="EMBL" id="EU931235">
    <property type="protein sequence ID" value="ACH63238.1"/>
    <property type="molecule type" value="mRNA"/>
</dbReference>
<accession>B5M1Y9</accession>
<dbReference type="InterPro" id="IPR036282">
    <property type="entry name" value="Glutathione-S-Trfase_C_sf"/>
</dbReference>
<dbReference type="SFLD" id="SFLDG01152">
    <property type="entry name" value="Main.3:_Omega-_and_Tau-like"/>
    <property type="match status" value="1"/>
</dbReference>
<dbReference type="InterPro" id="IPR004045">
    <property type="entry name" value="Glutathione_S-Trfase_N"/>
</dbReference>
<dbReference type="InterPro" id="IPR040079">
    <property type="entry name" value="Glutathione_S-Trfase"/>
</dbReference>
<protein>
    <recommendedName>
        <fullName evidence="3">Glutathione S-transferase</fullName>
        <ecNumber evidence="3">2.5.1.18</ecNumber>
    </recommendedName>
</protein>
<keyword evidence="1 3" id="KW-0808">Transferase</keyword>
<dbReference type="SFLD" id="SFLDS00019">
    <property type="entry name" value="Glutathione_Transferase_(cytos"/>
    <property type="match status" value="1"/>
</dbReference>
<dbReference type="PANTHER" id="PTHR11260:SF773">
    <property type="entry name" value="GLUTATHIONE S-TRANSFERASE U26"/>
    <property type="match status" value="1"/>
</dbReference>
<evidence type="ECO:0000259" key="4">
    <source>
        <dbReference type="PROSITE" id="PS50404"/>
    </source>
</evidence>
<name>B5M1Y9_RHEAU</name>
<evidence type="ECO:0000259" key="5">
    <source>
        <dbReference type="PROSITE" id="PS50405"/>
    </source>
</evidence>
<dbReference type="GO" id="GO:0005829">
    <property type="term" value="C:cytosol"/>
    <property type="evidence" value="ECO:0007669"/>
    <property type="project" value="UniProtKB-SubCell"/>
</dbReference>
<dbReference type="InterPro" id="IPR036249">
    <property type="entry name" value="Thioredoxin-like_sf"/>
</dbReference>
<evidence type="ECO:0000256" key="3">
    <source>
        <dbReference type="RuleBase" id="RU369102"/>
    </source>
</evidence>
<proteinExistence type="evidence at transcript level"/>
<dbReference type="Pfam" id="PF02798">
    <property type="entry name" value="GST_N"/>
    <property type="match status" value="1"/>
</dbReference>
<dbReference type="GO" id="GO:0004364">
    <property type="term" value="F:glutathione transferase activity"/>
    <property type="evidence" value="ECO:0007669"/>
    <property type="project" value="UniProtKB-UniRule"/>
</dbReference>
<dbReference type="PROSITE" id="PS50405">
    <property type="entry name" value="GST_CTER"/>
    <property type="match status" value="1"/>
</dbReference>
<feature type="domain" description="GST N-terminal" evidence="4">
    <location>
        <begin position="3"/>
        <end position="84"/>
    </location>
</feature>
<comment type="function">
    <text evidence="3">Is involved in the conjugation of reduced glutathione to a wide number of exogenous and endogenous hydrophobic electrophiles.</text>
</comment>
<dbReference type="Gene3D" id="1.20.1050.10">
    <property type="match status" value="1"/>
</dbReference>
<comment type="similarity">
    <text evidence="3">Belongs to the GST superfamily.</text>
</comment>
<dbReference type="PANTHER" id="PTHR11260">
    <property type="entry name" value="GLUTATHIONE S-TRANSFERASE, GST, SUPERFAMILY, GST DOMAIN CONTAINING"/>
    <property type="match status" value="1"/>
</dbReference>
<dbReference type="SUPFAM" id="SSF52833">
    <property type="entry name" value="Thioredoxin-like"/>
    <property type="match status" value="1"/>
</dbReference>
<dbReference type="EC" id="2.5.1.18" evidence="3"/>
<evidence type="ECO:0000256" key="2">
    <source>
        <dbReference type="ARBA" id="ARBA00047960"/>
    </source>
</evidence>
<organism evidence="6">
    <name type="scientific">Rheum australe</name>
    <name type="common">Himalayan rhubarb</name>
    <name type="synonym">Rheum emodi</name>
    <dbReference type="NCBI Taxonomy" id="284363"/>
    <lineage>
        <taxon>Eukaryota</taxon>
        <taxon>Viridiplantae</taxon>
        <taxon>Streptophyta</taxon>
        <taxon>Embryophyta</taxon>
        <taxon>Tracheophyta</taxon>
        <taxon>Spermatophyta</taxon>
        <taxon>Magnoliopsida</taxon>
        <taxon>eudicotyledons</taxon>
        <taxon>Gunneridae</taxon>
        <taxon>Pentapetalae</taxon>
        <taxon>Caryophyllales</taxon>
        <taxon>Polygonaceae</taxon>
        <taxon>Polygonoideae</taxon>
        <taxon>Rumiceae</taxon>
        <taxon>Rheum</taxon>
    </lineage>
</organism>
<dbReference type="InterPro" id="IPR010987">
    <property type="entry name" value="Glutathione-S-Trfase_C-like"/>
</dbReference>
<dbReference type="InterPro" id="IPR045073">
    <property type="entry name" value="Omega/Tau-like"/>
</dbReference>
<reference evidence="6" key="1">
    <citation type="submission" date="2008-07" db="EMBL/GenBank/DDBJ databases">
        <authorList>
            <person name="Ghawana S."/>
            <person name="Kumar S."/>
            <person name="Ahuja P.S."/>
        </authorList>
    </citation>
    <scope>NUCLEOTIDE SEQUENCE</scope>
</reference>
<evidence type="ECO:0000256" key="1">
    <source>
        <dbReference type="ARBA" id="ARBA00022679"/>
    </source>
</evidence>
<dbReference type="CDD" id="cd03185">
    <property type="entry name" value="GST_C_Tau"/>
    <property type="match status" value="1"/>
</dbReference>
<sequence length="221" mass="25230">MGKEVVLLDFWPSMFGIRARIALAEKGVDYDYQEEDLLHGQKSELLLEMNPVHKKIPVLIHNGRPVCESLVILEYIDEVWADRAQLMPSDPYRRAQARFWADYIDNKVINGGVMIGKTKGEEKEKAKAEFIGALKVLEEQALGDAPFFGGDEFGFLDVVLVAYYCWFHAIEVEGNFKVEESCPKICAWGRPCMQRDNVAKSLPDPQRIHGYVLELKNKYGF</sequence>
<dbReference type="SUPFAM" id="SSF47616">
    <property type="entry name" value="GST C-terminal domain-like"/>
    <property type="match status" value="1"/>
</dbReference>
<dbReference type="Gene3D" id="3.40.30.10">
    <property type="entry name" value="Glutaredoxin"/>
    <property type="match status" value="1"/>
</dbReference>
<dbReference type="SFLD" id="SFLDG00358">
    <property type="entry name" value="Main_(cytGST)"/>
    <property type="match status" value="1"/>
</dbReference>
<dbReference type="AlphaFoldDB" id="B5M1Y9"/>
<feature type="domain" description="GST C-terminal" evidence="5">
    <location>
        <begin position="90"/>
        <end position="219"/>
    </location>
</feature>
<comment type="catalytic activity">
    <reaction evidence="2 3">
        <text>RX + glutathione = an S-substituted glutathione + a halide anion + H(+)</text>
        <dbReference type="Rhea" id="RHEA:16437"/>
        <dbReference type="ChEBI" id="CHEBI:15378"/>
        <dbReference type="ChEBI" id="CHEBI:16042"/>
        <dbReference type="ChEBI" id="CHEBI:17792"/>
        <dbReference type="ChEBI" id="CHEBI:57925"/>
        <dbReference type="ChEBI" id="CHEBI:90779"/>
        <dbReference type="EC" id="2.5.1.18"/>
    </reaction>
</comment>
<comment type="subcellular location">
    <subcellularLocation>
        <location evidence="3">Cytoplasm</location>
        <location evidence="3">Cytosol</location>
    </subcellularLocation>
</comment>
<dbReference type="PROSITE" id="PS50404">
    <property type="entry name" value="GST_NTER"/>
    <property type="match status" value="1"/>
</dbReference>
<dbReference type="Pfam" id="PF13410">
    <property type="entry name" value="GST_C_2"/>
    <property type="match status" value="1"/>
</dbReference>
<keyword evidence="3" id="KW-0963">Cytoplasm</keyword>